<evidence type="ECO:0000313" key="1">
    <source>
        <dbReference type="EMBL" id="TGY92631.1"/>
    </source>
</evidence>
<protein>
    <submittedName>
        <fullName evidence="1">Uncharacterized protein</fullName>
    </submittedName>
</protein>
<evidence type="ECO:0000313" key="2">
    <source>
        <dbReference type="Proteomes" id="UP000304953"/>
    </source>
</evidence>
<sequence>MHSNAEAGEGYSDILVKSEEGNLGIVIGVKDAREGDLETDCQRALMQIEEKDYAAQLTADGYGRILKYSVPCYKSGAKCS</sequence>
<proteinExistence type="predicted"/>
<accession>A0AC61RSA4</accession>
<name>A0AC61RSA4_9FIRM</name>
<reference evidence="1" key="1">
    <citation type="submission" date="2019-04" db="EMBL/GenBank/DDBJ databases">
        <title>Microbes associate with the intestines of laboratory mice.</title>
        <authorList>
            <person name="Navarre W."/>
            <person name="Wong E."/>
            <person name="Huang K."/>
            <person name="Tropini C."/>
            <person name="Ng K."/>
            <person name="Yu B."/>
        </authorList>
    </citation>
    <scope>NUCLEOTIDE SEQUENCE</scope>
    <source>
        <strain evidence="1">NM01_1-7b</strain>
    </source>
</reference>
<dbReference type="EMBL" id="SRYA01000046">
    <property type="protein sequence ID" value="TGY92631.1"/>
    <property type="molecule type" value="Genomic_DNA"/>
</dbReference>
<comment type="caution">
    <text evidence="1">The sequence shown here is derived from an EMBL/GenBank/DDBJ whole genome shotgun (WGS) entry which is preliminary data.</text>
</comment>
<keyword evidence="2" id="KW-1185">Reference proteome</keyword>
<gene>
    <name evidence="1" type="ORF">E5329_19035</name>
</gene>
<dbReference type="Proteomes" id="UP000304953">
    <property type="component" value="Unassembled WGS sequence"/>
</dbReference>
<organism evidence="1 2">
    <name type="scientific">Petralouisia muris</name>
    <dbReference type="NCBI Taxonomy" id="3032872"/>
    <lineage>
        <taxon>Bacteria</taxon>
        <taxon>Bacillati</taxon>
        <taxon>Bacillota</taxon>
        <taxon>Clostridia</taxon>
        <taxon>Lachnospirales</taxon>
        <taxon>Lachnospiraceae</taxon>
        <taxon>Petralouisia</taxon>
    </lineage>
</organism>